<evidence type="ECO:0000313" key="6">
    <source>
        <dbReference type="Proteomes" id="UP000800036"/>
    </source>
</evidence>
<name>A0A6A5USD9_9PLEO</name>
<dbReference type="InterPro" id="IPR011032">
    <property type="entry name" value="GroES-like_sf"/>
</dbReference>
<dbReference type="Proteomes" id="UP000800036">
    <property type="component" value="Unassembled WGS sequence"/>
</dbReference>
<evidence type="ECO:0000313" key="5">
    <source>
        <dbReference type="EMBL" id="KAF1966889.1"/>
    </source>
</evidence>
<dbReference type="OrthoDB" id="48317at2759"/>
<dbReference type="InterPro" id="IPR020843">
    <property type="entry name" value="ER"/>
</dbReference>
<sequence>MKAVIIKEHGIAALVDIKEQTMRPDYIKVKTVAVALNPTDYDHCAGVGRVGGILGLDLSGIVEEVGEACKSDVKKGNRVHGVSHGANLSSEEDGAFAEYALVRDGHIAKIPEHMSFEETATLGVGISSLVKSRGADAVYDYHNPECAHLIKQHTKGELYYVLDCVSTESSFKLIAEALPETPNQPVKVVTLLPTGTWPRKDIAATAILAYTSFGKLFTKFGVDFPAVPPHFEFGVMFWKLSQQLLGEGRIKPHPIALRKGGLAGIPYG</sequence>
<dbReference type="PANTHER" id="PTHR45348">
    <property type="entry name" value="HYPOTHETICAL OXIDOREDUCTASE (EUROFUNG)"/>
    <property type="match status" value="1"/>
</dbReference>
<dbReference type="GO" id="GO:0016651">
    <property type="term" value="F:oxidoreductase activity, acting on NAD(P)H"/>
    <property type="evidence" value="ECO:0007669"/>
    <property type="project" value="InterPro"/>
</dbReference>
<evidence type="ECO:0000256" key="3">
    <source>
        <dbReference type="ARBA" id="ARBA00023002"/>
    </source>
</evidence>
<dbReference type="SMART" id="SM00829">
    <property type="entry name" value="PKS_ER"/>
    <property type="match status" value="1"/>
</dbReference>
<evidence type="ECO:0000256" key="2">
    <source>
        <dbReference type="ARBA" id="ARBA00011245"/>
    </source>
</evidence>
<dbReference type="AlphaFoldDB" id="A0A6A5USD9"/>
<gene>
    <name evidence="5" type="ORF">BU23DRAFT_661457</name>
</gene>
<keyword evidence="3" id="KW-0560">Oxidoreductase</keyword>
<dbReference type="InterPro" id="IPR047122">
    <property type="entry name" value="Trans-enoyl_RdTase-like"/>
</dbReference>
<organism evidence="5 6">
    <name type="scientific">Bimuria novae-zelandiae CBS 107.79</name>
    <dbReference type="NCBI Taxonomy" id="1447943"/>
    <lineage>
        <taxon>Eukaryota</taxon>
        <taxon>Fungi</taxon>
        <taxon>Dikarya</taxon>
        <taxon>Ascomycota</taxon>
        <taxon>Pezizomycotina</taxon>
        <taxon>Dothideomycetes</taxon>
        <taxon>Pleosporomycetidae</taxon>
        <taxon>Pleosporales</taxon>
        <taxon>Massarineae</taxon>
        <taxon>Didymosphaeriaceae</taxon>
        <taxon>Bimuria</taxon>
    </lineage>
</organism>
<evidence type="ECO:0000256" key="1">
    <source>
        <dbReference type="ARBA" id="ARBA00008072"/>
    </source>
</evidence>
<dbReference type="Gene3D" id="3.90.180.10">
    <property type="entry name" value="Medium-chain alcohol dehydrogenases, catalytic domain"/>
    <property type="match status" value="2"/>
</dbReference>
<accession>A0A6A5USD9</accession>
<keyword evidence="6" id="KW-1185">Reference proteome</keyword>
<dbReference type="CDD" id="cd08249">
    <property type="entry name" value="enoyl_reductase_like"/>
    <property type="match status" value="1"/>
</dbReference>
<reference evidence="5" key="1">
    <citation type="journal article" date="2020" name="Stud. Mycol.">
        <title>101 Dothideomycetes genomes: a test case for predicting lifestyles and emergence of pathogens.</title>
        <authorList>
            <person name="Haridas S."/>
            <person name="Albert R."/>
            <person name="Binder M."/>
            <person name="Bloem J."/>
            <person name="Labutti K."/>
            <person name="Salamov A."/>
            <person name="Andreopoulos B."/>
            <person name="Baker S."/>
            <person name="Barry K."/>
            <person name="Bills G."/>
            <person name="Bluhm B."/>
            <person name="Cannon C."/>
            <person name="Castanera R."/>
            <person name="Culley D."/>
            <person name="Daum C."/>
            <person name="Ezra D."/>
            <person name="Gonzalez J."/>
            <person name="Henrissat B."/>
            <person name="Kuo A."/>
            <person name="Liang C."/>
            <person name="Lipzen A."/>
            <person name="Lutzoni F."/>
            <person name="Magnuson J."/>
            <person name="Mondo S."/>
            <person name="Nolan M."/>
            <person name="Ohm R."/>
            <person name="Pangilinan J."/>
            <person name="Park H.-J."/>
            <person name="Ramirez L."/>
            <person name="Alfaro M."/>
            <person name="Sun H."/>
            <person name="Tritt A."/>
            <person name="Yoshinaga Y."/>
            <person name="Zwiers L.-H."/>
            <person name="Turgeon B."/>
            <person name="Goodwin S."/>
            <person name="Spatafora J."/>
            <person name="Crous P."/>
            <person name="Grigoriev I."/>
        </authorList>
    </citation>
    <scope>NUCLEOTIDE SEQUENCE</scope>
    <source>
        <strain evidence="5">CBS 107.79</strain>
    </source>
</reference>
<dbReference type="EMBL" id="ML976740">
    <property type="protein sequence ID" value="KAF1966889.1"/>
    <property type="molecule type" value="Genomic_DNA"/>
</dbReference>
<feature type="domain" description="Enoyl reductase (ER)" evidence="4">
    <location>
        <begin position="10"/>
        <end position="218"/>
    </location>
</feature>
<proteinExistence type="inferred from homology"/>
<protein>
    <submittedName>
        <fullName evidence="5">GroES-like protein</fullName>
    </submittedName>
</protein>
<dbReference type="PANTHER" id="PTHR45348:SF2">
    <property type="entry name" value="ZINC-TYPE ALCOHOL DEHYDROGENASE-LIKE PROTEIN C2E1P3.01"/>
    <property type="match status" value="1"/>
</dbReference>
<dbReference type="Pfam" id="PF08240">
    <property type="entry name" value="ADH_N"/>
    <property type="match status" value="1"/>
</dbReference>
<comment type="subunit">
    <text evidence="2">Monomer.</text>
</comment>
<dbReference type="InterPro" id="IPR013154">
    <property type="entry name" value="ADH-like_N"/>
</dbReference>
<dbReference type="SUPFAM" id="SSF50129">
    <property type="entry name" value="GroES-like"/>
    <property type="match status" value="1"/>
</dbReference>
<evidence type="ECO:0000259" key="4">
    <source>
        <dbReference type="SMART" id="SM00829"/>
    </source>
</evidence>
<comment type="similarity">
    <text evidence="1">Belongs to the zinc-containing alcohol dehydrogenase family.</text>
</comment>
<dbReference type="Gene3D" id="3.40.50.720">
    <property type="entry name" value="NAD(P)-binding Rossmann-like Domain"/>
    <property type="match status" value="1"/>
</dbReference>